<keyword evidence="2" id="KW-1185">Reference proteome</keyword>
<evidence type="ECO:0000313" key="2">
    <source>
        <dbReference type="Proteomes" id="UP001565927"/>
    </source>
</evidence>
<protein>
    <recommendedName>
        <fullName evidence="3">DUF559 domain-containing protein</fullName>
    </recommendedName>
</protein>
<name>A0ABV4H2K9_9ACTN</name>
<evidence type="ECO:0000313" key="1">
    <source>
        <dbReference type="EMBL" id="MEZ0165810.1"/>
    </source>
</evidence>
<dbReference type="EMBL" id="JBGFTU010000015">
    <property type="protein sequence ID" value="MEZ0165810.1"/>
    <property type="molecule type" value="Genomic_DNA"/>
</dbReference>
<accession>A0ABV4H2K9</accession>
<reference evidence="1 2" key="1">
    <citation type="submission" date="2024-07" db="EMBL/GenBank/DDBJ databases">
        <authorList>
            <person name="Thanompreechachai J."/>
            <person name="Duangmal K."/>
        </authorList>
    </citation>
    <scope>NUCLEOTIDE SEQUENCE [LARGE SCALE GENOMIC DNA]</scope>
    <source>
        <strain evidence="1 2">LSe6-4</strain>
    </source>
</reference>
<comment type="caution">
    <text evidence="1">The sequence shown here is derived from an EMBL/GenBank/DDBJ whole genome shotgun (WGS) entry which is preliminary data.</text>
</comment>
<organism evidence="1 2">
    <name type="scientific">Kineococcus halophytocola</name>
    <dbReference type="NCBI Taxonomy" id="3234027"/>
    <lineage>
        <taxon>Bacteria</taxon>
        <taxon>Bacillati</taxon>
        <taxon>Actinomycetota</taxon>
        <taxon>Actinomycetes</taxon>
        <taxon>Kineosporiales</taxon>
        <taxon>Kineosporiaceae</taxon>
        <taxon>Kineococcus</taxon>
    </lineage>
</organism>
<evidence type="ECO:0008006" key="3">
    <source>
        <dbReference type="Google" id="ProtNLM"/>
    </source>
</evidence>
<dbReference type="RefSeq" id="WP_370442036.1">
    <property type="nucleotide sequence ID" value="NZ_JBGFTU010000015.1"/>
</dbReference>
<gene>
    <name evidence="1" type="ORF">AB2L27_13715</name>
</gene>
<proteinExistence type="predicted"/>
<dbReference type="Proteomes" id="UP001565927">
    <property type="component" value="Unassembled WGS sequence"/>
</dbReference>
<sequence length="313" mass="34135">MRSEVPDVLTGAAMRRGDLRRLGVSDSRLRSQAVRRPFRGVHADATVPPGVLRRIRDVVPLLPPDGVVGGWAAAWLHGARCLDGRAGAAELPVLVCVPGTRRVRARPGLRVVRSDLRDDDVAEVFGVPVTSAVRTALDLARLSGSPRRGVVAVDALWAAGATTGPALLAHLEERPRLRGTPVAREAAALAAAGVRSPKETELRMLWRFDAGLPVPLVNHRVVDLAGHHLGRPDLLDEEAGVVAEFDGRDHLALEVSTVDHVRQEGLERNGLVVVRFTSLDVRPAHVRRTVWRLLDARRRGLERPGPRTWRVVR</sequence>